<organism evidence="1">
    <name type="scientific">Physcomitrium patens</name>
    <name type="common">Spreading-leaved earth moss</name>
    <name type="synonym">Physcomitrella patens</name>
    <dbReference type="NCBI Taxonomy" id="3218"/>
    <lineage>
        <taxon>Eukaryota</taxon>
        <taxon>Viridiplantae</taxon>
        <taxon>Streptophyta</taxon>
        <taxon>Embryophyta</taxon>
        <taxon>Bryophyta</taxon>
        <taxon>Bryophytina</taxon>
        <taxon>Bryopsida</taxon>
        <taxon>Funariidae</taxon>
        <taxon>Funariales</taxon>
        <taxon>Funariaceae</taxon>
        <taxon>Physcomitrium</taxon>
    </lineage>
</organism>
<dbReference type="EMBL" id="ABEU02000025">
    <property type="protein sequence ID" value="PNR27611.1"/>
    <property type="molecule type" value="Genomic_DNA"/>
</dbReference>
<dbReference type="InParanoid" id="A0A2K1IEA4"/>
<evidence type="ECO:0000313" key="2">
    <source>
        <dbReference type="EnsemblPlants" id="Pp3c25_8870V3.1"/>
    </source>
</evidence>
<dbReference type="Proteomes" id="UP000006727">
    <property type="component" value="Chromosome 25"/>
</dbReference>
<evidence type="ECO:0000313" key="1">
    <source>
        <dbReference type="EMBL" id="PNR27611.1"/>
    </source>
</evidence>
<name>A0A2K1IEA4_PHYPA</name>
<protein>
    <submittedName>
        <fullName evidence="1 2">Uncharacterized protein</fullName>
    </submittedName>
</protein>
<dbReference type="Gramene" id="Pp3c25_8870V3.1">
    <property type="protein sequence ID" value="Pp3c25_8870V3.1"/>
    <property type="gene ID" value="Pp3c25_8870"/>
</dbReference>
<dbReference type="EnsemblPlants" id="Pp3c25_8870V3.1">
    <property type="protein sequence ID" value="Pp3c25_8870V3.1"/>
    <property type="gene ID" value="Pp3c25_8870"/>
</dbReference>
<evidence type="ECO:0000313" key="3">
    <source>
        <dbReference type="Proteomes" id="UP000006727"/>
    </source>
</evidence>
<dbReference type="AlphaFoldDB" id="A0A2K1IEA4"/>
<sequence length="50" mass="5835">MFLVVASFFDTALRARVQNYMSSMIQELAVNETWLVFPRNLADYLTPVQH</sequence>
<reference evidence="1 3" key="2">
    <citation type="journal article" date="2018" name="Plant J.">
        <title>The Physcomitrella patens chromosome-scale assembly reveals moss genome structure and evolution.</title>
        <authorList>
            <person name="Lang D."/>
            <person name="Ullrich K.K."/>
            <person name="Murat F."/>
            <person name="Fuchs J."/>
            <person name="Jenkins J."/>
            <person name="Haas F.B."/>
            <person name="Piednoel M."/>
            <person name="Gundlach H."/>
            <person name="Van Bel M."/>
            <person name="Meyberg R."/>
            <person name="Vives C."/>
            <person name="Morata J."/>
            <person name="Symeonidi A."/>
            <person name="Hiss M."/>
            <person name="Muchero W."/>
            <person name="Kamisugi Y."/>
            <person name="Saleh O."/>
            <person name="Blanc G."/>
            <person name="Decker E.L."/>
            <person name="van Gessel N."/>
            <person name="Grimwood J."/>
            <person name="Hayes R.D."/>
            <person name="Graham S.W."/>
            <person name="Gunter L.E."/>
            <person name="McDaniel S.F."/>
            <person name="Hoernstein S.N.W."/>
            <person name="Larsson A."/>
            <person name="Li F.W."/>
            <person name="Perroud P.F."/>
            <person name="Phillips J."/>
            <person name="Ranjan P."/>
            <person name="Rokshar D.S."/>
            <person name="Rothfels C.J."/>
            <person name="Schneider L."/>
            <person name="Shu S."/>
            <person name="Stevenson D.W."/>
            <person name="Thummler F."/>
            <person name="Tillich M."/>
            <person name="Villarreal Aguilar J.C."/>
            <person name="Widiez T."/>
            <person name="Wong G.K."/>
            <person name="Wymore A."/>
            <person name="Zhang Y."/>
            <person name="Zimmer A.D."/>
            <person name="Quatrano R.S."/>
            <person name="Mayer K.F.X."/>
            <person name="Goodstein D."/>
            <person name="Casacuberta J.M."/>
            <person name="Vandepoele K."/>
            <person name="Reski R."/>
            <person name="Cuming A.C."/>
            <person name="Tuskan G.A."/>
            <person name="Maumus F."/>
            <person name="Salse J."/>
            <person name="Schmutz J."/>
            <person name="Rensing S.A."/>
        </authorList>
    </citation>
    <scope>NUCLEOTIDE SEQUENCE [LARGE SCALE GENOMIC DNA]</scope>
    <source>
        <strain evidence="2 3">cv. Gransden 2004</strain>
    </source>
</reference>
<gene>
    <name evidence="1" type="ORF">PHYPA_029763</name>
</gene>
<proteinExistence type="predicted"/>
<reference evidence="1 3" key="1">
    <citation type="journal article" date="2008" name="Science">
        <title>The Physcomitrella genome reveals evolutionary insights into the conquest of land by plants.</title>
        <authorList>
            <person name="Rensing S."/>
            <person name="Lang D."/>
            <person name="Zimmer A."/>
            <person name="Terry A."/>
            <person name="Salamov A."/>
            <person name="Shapiro H."/>
            <person name="Nishiyama T."/>
            <person name="Perroud P.-F."/>
            <person name="Lindquist E."/>
            <person name="Kamisugi Y."/>
            <person name="Tanahashi T."/>
            <person name="Sakakibara K."/>
            <person name="Fujita T."/>
            <person name="Oishi K."/>
            <person name="Shin-I T."/>
            <person name="Kuroki Y."/>
            <person name="Toyoda A."/>
            <person name="Suzuki Y."/>
            <person name="Hashimoto A."/>
            <person name="Yamaguchi K."/>
            <person name="Sugano A."/>
            <person name="Kohara Y."/>
            <person name="Fujiyama A."/>
            <person name="Anterola A."/>
            <person name="Aoki S."/>
            <person name="Ashton N."/>
            <person name="Barbazuk W.B."/>
            <person name="Barker E."/>
            <person name="Bennetzen J."/>
            <person name="Bezanilla M."/>
            <person name="Blankenship R."/>
            <person name="Cho S.H."/>
            <person name="Dutcher S."/>
            <person name="Estelle M."/>
            <person name="Fawcett J.A."/>
            <person name="Gundlach H."/>
            <person name="Hanada K."/>
            <person name="Heyl A."/>
            <person name="Hicks K.A."/>
            <person name="Hugh J."/>
            <person name="Lohr M."/>
            <person name="Mayer K."/>
            <person name="Melkozernov A."/>
            <person name="Murata T."/>
            <person name="Nelson D."/>
            <person name="Pils B."/>
            <person name="Prigge M."/>
            <person name="Reiss B."/>
            <person name="Renner T."/>
            <person name="Rombauts S."/>
            <person name="Rushton P."/>
            <person name="Sanderfoot A."/>
            <person name="Schween G."/>
            <person name="Shiu S.-H."/>
            <person name="Stueber K."/>
            <person name="Theodoulou F.L."/>
            <person name="Tu H."/>
            <person name="Van de Peer Y."/>
            <person name="Verrier P.J."/>
            <person name="Waters E."/>
            <person name="Wood A."/>
            <person name="Yang L."/>
            <person name="Cove D."/>
            <person name="Cuming A."/>
            <person name="Hasebe M."/>
            <person name="Lucas S."/>
            <person name="Mishler D.B."/>
            <person name="Reski R."/>
            <person name="Grigoriev I."/>
            <person name="Quatrano R.S."/>
            <person name="Boore J.L."/>
        </authorList>
    </citation>
    <scope>NUCLEOTIDE SEQUENCE [LARGE SCALE GENOMIC DNA]</scope>
    <source>
        <strain evidence="2 3">cv. Gransden 2004</strain>
    </source>
</reference>
<reference evidence="2" key="3">
    <citation type="submission" date="2020-12" db="UniProtKB">
        <authorList>
            <consortium name="EnsemblPlants"/>
        </authorList>
    </citation>
    <scope>IDENTIFICATION</scope>
</reference>
<accession>A0A2K1IEA4</accession>
<keyword evidence="3" id="KW-1185">Reference proteome</keyword>